<evidence type="ECO:0000256" key="2">
    <source>
        <dbReference type="ARBA" id="ARBA00007904"/>
    </source>
</evidence>
<comment type="similarity">
    <text evidence="2">Belongs to the EMC1 family.</text>
</comment>
<evidence type="ECO:0000256" key="3">
    <source>
        <dbReference type="ARBA" id="ARBA00020824"/>
    </source>
</evidence>
<dbReference type="InterPro" id="IPR026895">
    <property type="entry name" value="EMC1"/>
</dbReference>
<organism evidence="12 13">
    <name type="scientific">Pichia membranifaciens NRRL Y-2026</name>
    <dbReference type="NCBI Taxonomy" id="763406"/>
    <lineage>
        <taxon>Eukaryota</taxon>
        <taxon>Fungi</taxon>
        <taxon>Dikarya</taxon>
        <taxon>Ascomycota</taxon>
        <taxon>Saccharomycotina</taxon>
        <taxon>Pichiomycetes</taxon>
        <taxon>Pichiales</taxon>
        <taxon>Pichiaceae</taxon>
        <taxon>Pichia</taxon>
    </lineage>
</organism>
<keyword evidence="5" id="KW-0732">Signal</keyword>
<accession>A0A1E3NT60</accession>
<keyword evidence="13" id="KW-1185">Reference proteome</keyword>
<evidence type="ECO:0000256" key="1">
    <source>
        <dbReference type="ARBA" id="ARBA00004115"/>
    </source>
</evidence>
<comment type="subcellular location">
    <subcellularLocation>
        <location evidence="1">Endoplasmic reticulum membrane</location>
        <topology evidence="1">Single-pass type I membrane protein</topology>
    </subcellularLocation>
</comment>
<dbReference type="GO" id="GO:0034975">
    <property type="term" value="P:protein folding in endoplasmic reticulum"/>
    <property type="evidence" value="ECO:0007669"/>
    <property type="project" value="TreeGrafter"/>
</dbReference>
<evidence type="ECO:0000313" key="12">
    <source>
        <dbReference type="EMBL" id="ODQ49196.1"/>
    </source>
</evidence>
<gene>
    <name evidence="12" type="ORF">PICMEDRAFT_14669</name>
</gene>
<evidence type="ECO:0000256" key="8">
    <source>
        <dbReference type="ARBA" id="ARBA00023136"/>
    </source>
</evidence>
<evidence type="ECO:0000256" key="9">
    <source>
        <dbReference type="ARBA" id="ARBA00023180"/>
    </source>
</evidence>
<dbReference type="PANTHER" id="PTHR21573:SF0">
    <property type="entry name" value="ER MEMBRANE PROTEIN COMPLEX SUBUNIT 1"/>
    <property type="match status" value="1"/>
</dbReference>
<evidence type="ECO:0000256" key="10">
    <source>
        <dbReference type="SAM" id="Phobius"/>
    </source>
</evidence>
<evidence type="ECO:0000259" key="11">
    <source>
        <dbReference type="Pfam" id="PF07774"/>
    </source>
</evidence>
<protein>
    <recommendedName>
        <fullName evidence="3">ER membrane protein complex subunit 1</fullName>
    </recommendedName>
</protein>
<dbReference type="AlphaFoldDB" id="A0A1E3NT60"/>
<dbReference type="InterPro" id="IPR011678">
    <property type="entry name" value="EMC1_C"/>
</dbReference>
<dbReference type="GO" id="GO:0072546">
    <property type="term" value="C:EMC complex"/>
    <property type="evidence" value="ECO:0007669"/>
    <property type="project" value="InterPro"/>
</dbReference>
<dbReference type="GeneID" id="30177167"/>
<dbReference type="Pfam" id="PF07774">
    <property type="entry name" value="EMC1_C"/>
    <property type="match status" value="1"/>
</dbReference>
<reference evidence="12 13" key="1">
    <citation type="journal article" date="2016" name="Proc. Natl. Acad. Sci. U.S.A.">
        <title>Comparative genomics of biotechnologically important yeasts.</title>
        <authorList>
            <person name="Riley R."/>
            <person name="Haridas S."/>
            <person name="Wolfe K.H."/>
            <person name="Lopes M.R."/>
            <person name="Hittinger C.T."/>
            <person name="Goeker M."/>
            <person name="Salamov A.A."/>
            <person name="Wisecaver J.H."/>
            <person name="Long T.M."/>
            <person name="Calvey C.H."/>
            <person name="Aerts A.L."/>
            <person name="Barry K.W."/>
            <person name="Choi C."/>
            <person name="Clum A."/>
            <person name="Coughlan A.Y."/>
            <person name="Deshpande S."/>
            <person name="Douglass A.P."/>
            <person name="Hanson S.J."/>
            <person name="Klenk H.-P."/>
            <person name="LaButti K.M."/>
            <person name="Lapidus A."/>
            <person name="Lindquist E.A."/>
            <person name="Lipzen A.M."/>
            <person name="Meier-Kolthoff J.P."/>
            <person name="Ohm R.A."/>
            <person name="Otillar R.P."/>
            <person name="Pangilinan J.L."/>
            <person name="Peng Y."/>
            <person name="Rokas A."/>
            <person name="Rosa C.A."/>
            <person name="Scheuner C."/>
            <person name="Sibirny A.A."/>
            <person name="Slot J.C."/>
            <person name="Stielow J.B."/>
            <person name="Sun H."/>
            <person name="Kurtzman C.P."/>
            <person name="Blackwell M."/>
            <person name="Grigoriev I.V."/>
            <person name="Jeffries T.W."/>
        </authorList>
    </citation>
    <scope>NUCLEOTIDE SEQUENCE [LARGE SCALE GENOMIC DNA]</scope>
    <source>
        <strain evidence="12 13">NRRL Y-2026</strain>
    </source>
</reference>
<dbReference type="Proteomes" id="UP000094455">
    <property type="component" value="Unassembled WGS sequence"/>
</dbReference>
<dbReference type="PANTHER" id="PTHR21573">
    <property type="entry name" value="ER MEMBRANE PROTEIN COMPLEX SUBUNIT 1"/>
    <property type="match status" value="1"/>
</dbReference>
<evidence type="ECO:0000256" key="6">
    <source>
        <dbReference type="ARBA" id="ARBA00022824"/>
    </source>
</evidence>
<evidence type="ECO:0000256" key="4">
    <source>
        <dbReference type="ARBA" id="ARBA00022692"/>
    </source>
</evidence>
<dbReference type="OrthoDB" id="28092at2759"/>
<feature type="transmembrane region" description="Helical" evidence="10">
    <location>
        <begin position="779"/>
        <end position="796"/>
    </location>
</feature>
<evidence type="ECO:0000256" key="7">
    <source>
        <dbReference type="ARBA" id="ARBA00022989"/>
    </source>
</evidence>
<evidence type="ECO:0000256" key="5">
    <source>
        <dbReference type="ARBA" id="ARBA00022729"/>
    </source>
</evidence>
<keyword evidence="8 10" id="KW-0472">Membrane</keyword>
<keyword evidence="9" id="KW-0325">Glycoprotein</keyword>
<name>A0A1E3NT60_9ASCO</name>
<evidence type="ECO:0000313" key="13">
    <source>
        <dbReference type="Proteomes" id="UP000094455"/>
    </source>
</evidence>
<dbReference type="STRING" id="763406.A0A1E3NT60"/>
<sequence length="809" mass="91344">MYRYQSETVPIRPNSGLVEVSNEMIISFINYEYEPGRKVKSKLMLWNVSKSFGTIEKELDFTSSIVSVLLKDDHIYVVDERHILDIDITLDYNITTIYTAEQPIEDAKIFHSCLDGLTYAVLEISGKTFFSSLSDFVSRPFNGCHVKQLRFQNSSNNLIICSNSDVYAFDSFGYEKLKSGKNMINEKLSAESLSADQIKSFEIVKDHILIESNNEIALFDLESLSLSANAKSLLSNPLSDSIHYSFHVSKNSTEINLLVVSLSKVVDYYRNGELLWSNDQSFVNIKDFVIVGSELKSSLTVDELIFETSSNILLSYLRRIRHNYESLFGKLNSALDEAHRFGMSKYLIALSENGKIGVFSMYKNENSKSQLKKIFTPQIHFSHLYEIERKVYALHNTTIYEVDINLGKITKKSETFVNSHFKILQNQDLKAEFVQTDAHEFYTISISHISNSIQGHFWNERQVDSWNFSPEGETILSLVQRSYGNVDVAQNAIVLPDRSSLYKYLIPNVGVLITHKEGESSDCVVFYLINLITGQVYGRLEKKVSKSINTAYDVHVAFEENFIIFTVPDKNTIIDTQICSIDLFEVLKPDEKLSGKNAVISAFDEPILPMFASQCFVLPGTSVRGLSISRTRHNIATKDIILLTNMGRVVAFPKMIVDGRRNGIIGDFKLKNDVESSVISLDVAKVSPFLQRIGSSKYASSIASKFPYDPIINVNPQTILTHHRKLVLNNNPGSTFLFTEPTELESTTYVVSIDGDIFVTFLRPSSSFDRLTSSFNTKVVIATIVVLLIGIASVGPKVHRNKILGRWVL</sequence>
<feature type="domain" description="ER membrane protein complex subunit 1 C-terminal" evidence="11">
    <location>
        <begin position="560"/>
        <end position="807"/>
    </location>
</feature>
<keyword evidence="6" id="KW-0256">Endoplasmic reticulum</keyword>
<dbReference type="EMBL" id="KV454001">
    <property type="protein sequence ID" value="ODQ49196.1"/>
    <property type="molecule type" value="Genomic_DNA"/>
</dbReference>
<keyword evidence="7 10" id="KW-1133">Transmembrane helix</keyword>
<dbReference type="RefSeq" id="XP_019020309.1">
    <property type="nucleotide sequence ID" value="XM_019160480.1"/>
</dbReference>
<keyword evidence="4 10" id="KW-0812">Transmembrane</keyword>
<proteinExistence type="inferred from homology"/>